<dbReference type="RefSeq" id="WP_157842566.1">
    <property type="nucleotide sequence ID" value="NZ_BAFN01000001.1"/>
</dbReference>
<sequence length="275" mass="32192">MNMNTGMVISTSIKLMKTDSYTSDCNRNIEFTSDICADGICCFMSIPRQQTHLGMWRHFLKRGNATAGIKLLYTALRAKDIVYDPCRCLNFHLKELNTPDGFTLQILLRCGIFGKRCRPYTCKEFPDKADSFMHDILAPCVYNEYIASENYLTLKHKQVFRLFYAIKDDHGLLGKIFPAHTVNETREKLSQYKEITKISAIWNEKPAEYFLLEVPRSDCVLYTSKIHPKIESVKQAYNLWQGHIESWLERHYGSRWQDHLDRAIKQENEKLKEMK</sequence>
<organism evidence="1 2">
    <name type="scientific">Candidatus Brocadia sinica JPN1</name>
    <dbReference type="NCBI Taxonomy" id="1197129"/>
    <lineage>
        <taxon>Bacteria</taxon>
        <taxon>Pseudomonadati</taxon>
        <taxon>Planctomycetota</taxon>
        <taxon>Candidatus Brocadiia</taxon>
        <taxon>Candidatus Brocadiales</taxon>
        <taxon>Candidatus Brocadiaceae</taxon>
        <taxon>Candidatus Brocadia</taxon>
    </lineage>
</organism>
<dbReference type="Proteomes" id="UP000032309">
    <property type="component" value="Unassembled WGS sequence"/>
</dbReference>
<name>A0ABQ0K103_9BACT</name>
<keyword evidence="2" id="KW-1185">Reference proteome</keyword>
<reference evidence="2" key="1">
    <citation type="journal article" date="2015" name="Genome Announc.">
        <title>Draft Genome Sequence of an Anaerobic Ammonium-Oxidizing Bacterium, "Candidatus Brocadia sinica".</title>
        <authorList>
            <person name="Oshiki M."/>
            <person name="Shinyako-Hata K."/>
            <person name="Satoh H."/>
            <person name="Okabe S."/>
        </authorList>
    </citation>
    <scope>NUCLEOTIDE SEQUENCE [LARGE SCALE GENOMIC DNA]</scope>
    <source>
        <strain evidence="2">JPN1</strain>
    </source>
</reference>
<gene>
    <name evidence="1" type="ORF">BROSI_A3288</name>
</gene>
<evidence type="ECO:0000313" key="1">
    <source>
        <dbReference type="EMBL" id="GAN34745.1"/>
    </source>
</evidence>
<dbReference type="EMBL" id="BAFN01000001">
    <property type="protein sequence ID" value="GAN34745.1"/>
    <property type="molecule type" value="Genomic_DNA"/>
</dbReference>
<accession>A0ABQ0K103</accession>
<protein>
    <submittedName>
        <fullName evidence="1">Uncharacterized protein</fullName>
    </submittedName>
</protein>
<proteinExistence type="predicted"/>
<evidence type="ECO:0000313" key="2">
    <source>
        <dbReference type="Proteomes" id="UP000032309"/>
    </source>
</evidence>
<comment type="caution">
    <text evidence="1">The sequence shown here is derived from an EMBL/GenBank/DDBJ whole genome shotgun (WGS) entry which is preliminary data.</text>
</comment>